<sequence length="865" mass="98871">MAYLRHHIPRMNKSNNNNIVNSINYMKQIISKNKKSNCYIGKGYYDSVQPPLLNHTFLKNPKWYTPYTPYQAEISQGRLTMLHNYQKMICSLTNMELANASLLDECNAACEASNMAFNYYKKKRKNLLIHNQMHTQVINSLLLKAKASGTKVKFFNKIDDLNDNLIKESYAIMIQNPTTEGELLNTNQVDMTDIVKIGGVDVLSLCLIEPPTHFDITYGSVNRFGLGLAYGGPHAGFLSCKKEFVRYIPGRIVTEAEDKYGIKGLRLGLQTREQHIKKEGALSNICTAQSLPAVISTAYAMYHGKEGLINMAQDVNNKANKFSKLYDDTLKLRHTNFFDTVAFTPMDSYAKNTFLRDLIYYNIEFNIGKDYLGFSFDEVNKEYNDFDKILHFEDNIINNSIPNDLKRKTTFLEDDIFDNMSELELTRYYTQLADKDYSLTTGMIPLGSCTMKHTSPWSLSLLDHPLLNIHPYTKEDNKKGYNELFTDLTDRFNSLIGLPVWFYQSQSGAMGEFSALYTINNFYKGKRKTILIPDNAHGTNFTSASLAGFNIEKIITTNGEIDLEFVDKLIKEKGDDIAAIMITYPSTYGFFDDNIKDVIKRLKENGSKIYLDGANMNALVGVKRLDELGVDICHLNLHKTFSIPHGGGGPGMGPIGLTNELKPYLPKDPLEGECISGHKYGSGSLCAITWSYLCLLDDDIKHCTLKAIDNSNYIKKALEKDFKILFTDNKACSHEFLIDTIQFNKKGYNDNYISKRLMDYGFHAPTISWPVKNVLMIEPTETEPKQEMDRFILAMKMIKEEMDKYKLEESPLYNSPHTQRDIINWQYKYSIEEGCYPMGFSHNKFWPSINKLDEGRSDRNLLKKD</sequence>
<dbReference type="PANTHER" id="PTHR11773">
    <property type="entry name" value="GLYCINE DEHYDROGENASE, DECARBOXYLATING"/>
    <property type="match status" value="1"/>
</dbReference>
<dbReference type="GO" id="GO:0016594">
    <property type="term" value="F:glycine binding"/>
    <property type="evidence" value="ECO:0007669"/>
    <property type="project" value="TreeGrafter"/>
</dbReference>
<comment type="cofactor">
    <cofactor evidence="1">
        <name>pyridoxal 5'-phosphate</name>
        <dbReference type="ChEBI" id="CHEBI:597326"/>
    </cofactor>
</comment>
<comment type="catalytic activity">
    <reaction evidence="5">
        <text>N(6)-[(R)-lipoyl]-L-lysyl-[glycine-cleavage complex H protein] + glycine + H(+) = N(6)-[(R)-S(8)-aminomethyldihydrolipoyl]-L-lysyl-[glycine-cleavage complex H protein] + CO2</text>
        <dbReference type="Rhea" id="RHEA:24304"/>
        <dbReference type="Rhea" id="RHEA-COMP:10494"/>
        <dbReference type="Rhea" id="RHEA-COMP:10495"/>
        <dbReference type="ChEBI" id="CHEBI:15378"/>
        <dbReference type="ChEBI" id="CHEBI:16526"/>
        <dbReference type="ChEBI" id="CHEBI:57305"/>
        <dbReference type="ChEBI" id="CHEBI:83099"/>
        <dbReference type="ChEBI" id="CHEBI:83143"/>
        <dbReference type="EC" id="1.4.4.2"/>
    </reaction>
</comment>
<keyword evidence="4" id="KW-0560">Oxidoreductase</keyword>
<protein>
    <recommendedName>
        <fullName evidence="2">glycine dehydrogenase (aminomethyl-transferring)</fullName>
        <ecNumber evidence="2">1.4.4.2</ecNumber>
    </recommendedName>
</protein>
<dbReference type="EMBL" id="CABVLZ010000013">
    <property type="protein sequence ID" value="VVU95801.1"/>
    <property type="molecule type" value="Genomic_DNA"/>
</dbReference>
<dbReference type="GO" id="GO:0030170">
    <property type="term" value="F:pyridoxal phosphate binding"/>
    <property type="evidence" value="ECO:0007669"/>
    <property type="project" value="TreeGrafter"/>
</dbReference>
<evidence type="ECO:0000256" key="5">
    <source>
        <dbReference type="ARBA" id="ARBA00049026"/>
    </source>
</evidence>
<organism evidence="8">
    <name type="scientific">seawater metagenome</name>
    <dbReference type="NCBI Taxonomy" id="1561972"/>
    <lineage>
        <taxon>unclassified sequences</taxon>
        <taxon>metagenomes</taxon>
        <taxon>ecological metagenomes</taxon>
    </lineage>
</organism>
<dbReference type="InterPro" id="IPR020581">
    <property type="entry name" value="GDC_P"/>
</dbReference>
<dbReference type="InterPro" id="IPR049316">
    <property type="entry name" value="GDC-P_C"/>
</dbReference>
<dbReference type="InterPro" id="IPR049315">
    <property type="entry name" value="GDC-P_N"/>
</dbReference>
<evidence type="ECO:0000256" key="4">
    <source>
        <dbReference type="ARBA" id="ARBA00023002"/>
    </source>
</evidence>
<dbReference type="InterPro" id="IPR015424">
    <property type="entry name" value="PyrdxlP-dep_Trfase"/>
</dbReference>
<dbReference type="Pfam" id="PF21478">
    <property type="entry name" value="GcvP2_C"/>
    <property type="match status" value="1"/>
</dbReference>
<proteinExistence type="predicted"/>
<feature type="domain" description="Glycine cleavage system P-protein N-terminal" evidence="6">
    <location>
        <begin position="23"/>
        <end position="382"/>
    </location>
</feature>
<dbReference type="InterPro" id="IPR015422">
    <property type="entry name" value="PyrdxlP-dep_Trfase_small"/>
</dbReference>
<dbReference type="GO" id="GO:0005960">
    <property type="term" value="C:glycine cleavage complex"/>
    <property type="evidence" value="ECO:0007669"/>
    <property type="project" value="TreeGrafter"/>
</dbReference>
<dbReference type="Pfam" id="PF02347">
    <property type="entry name" value="GDC-P"/>
    <property type="match status" value="2"/>
</dbReference>
<dbReference type="Gene3D" id="3.90.1150.10">
    <property type="entry name" value="Aspartate Aminotransferase, domain 1"/>
    <property type="match status" value="2"/>
</dbReference>
<dbReference type="AlphaFoldDB" id="A0A5E8CKN2"/>
<name>A0A5E8CKN2_9ZZZZ</name>
<dbReference type="GO" id="GO:0019464">
    <property type="term" value="P:glycine decarboxylation via glycine cleavage system"/>
    <property type="evidence" value="ECO:0007669"/>
    <property type="project" value="TreeGrafter"/>
</dbReference>
<dbReference type="EC" id="1.4.4.2" evidence="2"/>
<keyword evidence="3" id="KW-0663">Pyridoxal phosphate</keyword>
<dbReference type="GO" id="GO:0005829">
    <property type="term" value="C:cytosol"/>
    <property type="evidence" value="ECO:0007669"/>
    <property type="project" value="TreeGrafter"/>
</dbReference>
<accession>A0A5E8CKN2</accession>
<dbReference type="InterPro" id="IPR015421">
    <property type="entry name" value="PyrdxlP-dep_Trfase_major"/>
</dbReference>
<feature type="domain" description="Glycine cleavage system P-protein N-terminal" evidence="6">
    <location>
        <begin position="394"/>
        <end position="665"/>
    </location>
</feature>
<dbReference type="Gene3D" id="3.40.640.10">
    <property type="entry name" value="Type I PLP-dependent aspartate aminotransferase-like (Major domain)"/>
    <property type="match status" value="2"/>
</dbReference>
<gene>
    <name evidence="8" type="ORF">CPAV1605_1557</name>
</gene>
<evidence type="ECO:0000256" key="3">
    <source>
        <dbReference type="ARBA" id="ARBA00022898"/>
    </source>
</evidence>
<dbReference type="PANTHER" id="PTHR11773:SF1">
    <property type="entry name" value="GLYCINE DEHYDROGENASE (DECARBOXYLATING), MITOCHONDRIAL"/>
    <property type="match status" value="1"/>
</dbReference>
<reference evidence="8" key="1">
    <citation type="submission" date="2019-09" db="EMBL/GenBank/DDBJ databases">
        <authorList>
            <person name="Needham M D."/>
        </authorList>
    </citation>
    <scope>NUCLEOTIDE SEQUENCE</scope>
</reference>
<dbReference type="SUPFAM" id="SSF53383">
    <property type="entry name" value="PLP-dependent transferases"/>
    <property type="match status" value="2"/>
</dbReference>
<feature type="domain" description="Glycine dehydrogenase C-terminal" evidence="7">
    <location>
        <begin position="704"/>
        <end position="817"/>
    </location>
</feature>
<evidence type="ECO:0000256" key="1">
    <source>
        <dbReference type="ARBA" id="ARBA00001933"/>
    </source>
</evidence>
<evidence type="ECO:0000259" key="6">
    <source>
        <dbReference type="Pfam" id="PF02347"/>
    </source>
</evidence>
<evidence type="ECO:0000259" key="7">
    <source>
        <dbReference type="Pfam" id="PF21478"/>
    </source>
</evidence>
<dbReference type="GO" id="GO:0004375">
    <property type="term" value="F:glycine dehydrogenase (decarboxylating) activity"/>
    <property type="evidence" value="ECO:0007669"/>
    <property type="project" value="UniProtKB-EC"/>
</dbReference>
<evidence type="ECO:0000256" key="2">
    <source>
        <dbReference type="ARBA" id="ARBA00012134"/>
    </source>
</evidence>
<evidence type="ECO:0000313" key="8">
    <source>
        <dbReference type="EMBL" id="VVU95801.1"/>
    </source>
</evidence>